<dbReference type="EMBL" id="BGPR01055501">
    <property type="protein sequence ID" value="GBO32056.1"/>
    <property type="molecule type" value="Genomic_DNA"/>
</dbReference>
<comment type="caution">
    <text evidence="1">The sequence shown here is derived from an EMBL/GenBank/DDBJ whole genome shotgun (WGS) entry which is preliminary data.</text>
</comment>
<dbReference type="AlphaFoldDB" id="A0A4Y2W6F8"/>
<keyword evidence="2" id="KW-1185">Reference proteome</keyword>
<protein>
    <submittedName>
        <fullName evidence="1">Uncharacterized protein</fullName>
    </submittedName>
</protein>
<accession>A0A4Y2W6F8</accession>
<organism evidence="1 2">
    <name type="scientific">Araneus ventricosus</name>
    <name type="common">Orbweaver spider</name>
    <name type="synonym">Epeira ventricosa</name>
    <dbReference type="NCBI Taxonomy" id="182803"/>
    <lineage>
        <taxon>Eukaryota</taxon>
        <taxon>Metazoa</taxon>
        <taxon>Ecdysozoa</taxon>
        <taxon>Arthropoda</taxon>
        <taxon>Chelicerata</taxon>
        <taxon>Arachnida</taxon>
        <taxon>Araneae</taxon>
        <taxon>Araneomorphae</taxon>
        <taxon>Entelegynae</taxon>
        <taxon>Araneoidea</taxon>
        <taxon>Araneidae</taxon>
        <taxon>Araneus</taxon>
    </lineage>
</organism>
<gene>
    <name evidence="1" type="ORF">AVEN_37322_1</name>
</gene>
<proteinExistence type="predicted"/>
<reference evidence="1 2" key="1">
    <citation type="journal article" date="2019" name="Sci. Rep.">
        <title>Orb-weaving spider Araneus ventricosus genome elucidates the spidroin gene catalogue.</title>
        <authorList>
            <person name="Kono N."/>
            <person name="Nakamura H."/>
            <person name="Ohtoshi R."/>
            <person name="Moran D.A.P."/>
            <person name="Shinohara A."/>
            <person name="Yoshida Y."/>
            <person name="Fujiwara M."/>
            <person name="Mori M."/>
            <person name="Tomita M."/>
            <person name="Arakawa K."/>
        </authorList>
    </citation>
    <scope>NUCLEOTIDE SEQUENCE [LARGE SCALE GENOMIC DNA]</scope>
</reference>
<evidence type="ECO:0000313" key="2">
    <source>
        <dbReference type="Proteomes" id="UP000499080"/>
    </source>
</evidence>
<evidence type="ECO:0000313" key="1">
    <source>
        <dbReference type="EMBL" id="GBO32056.1"/>
    </source>
</evidence>
<dbReference type="Proteomes" id="UP000499080">
    <property type="component" value="Unassembled WGS sequence"/>
</dbReference>
<sequence>MYVVSVRNPYSDVLSCAVQIPPPMDLAVICVKTLRWIYSPSFCVPTSPQMDLCSVICAPTPPGWINVNSLHPSDKYFVPSSNHLALMDVRPVIRAPKPLLDG</sequence>
<name>A0A4Y2W6F8_ARAVE</name>